<evidence type="ECO:0000256" key="4">
    <source>
        <dbReference type="ARBA" id="ARBA00022989"/>
    </source>
</evidence>
<sequence length="319" mass="35820">MGNIFVAIIKFFGFTISGSGAMFSESVHSVADTVNQSLLLFGIRRSRRRPDEGFSYGYGKERFFWALISACGIFFLGAGVTVYHGIELLITKEMPELSPMVFIILFVSFVVESFTLFIAWRELKRSNVDRTFAEALLHGDPSTIAVLYEDGVAVLGVLVALVSLTLTVLTGNAIWDAVGSILVGLLLGVVAIILIQKNHKYLIGMNIPDEIRMRIIEILEADPTIDRVLDFKSSVLDVGIYHIKCEIEFNGSALMYEVAKRGELRDEYDSIRDDYSEFLKLVVGYFGRVPRLMGSHIDRLEKIVQKEIPEIRHIDIEIN</sequence>
<keyword evidence="4 6" id="KW-1133">Transmembrane helix</keyword>
<evidence type="ECO:0000256" key="2">
    <source>
        <dbReference type="ARBA" id="ARBA00022448"/>
    </source>
</evidence>
<evidence type="ECO:0000313" key="8">
    <source>
        <dbReference type="EMBL" id="OGZ05277.1"/>
    </source>
</evidence>
<dbReference type="GO" id="GO:0008324">
    <property type="term" value="F:monoatomic cation transmembrane transporter activity"/>
    <property type="evidence" value="ECO:0007669"/>
    <property type="project" value="InterPro"/>
</dbReference>
<dbReference type="Pfam" id="PF01545">
    <property type="entry name" value="Cation_efflux"/>
    <property type="match status" value="1"/>
</dbReference>
<evidence type="ECO:0000259" key="7">
    <source>
        <dbReference type="Pfam" id="PF01545"/>
    </source>
</evidence>
<keyword evidence="2" id="KW-0813">Transport</keyword>
<dbReference type="GO" id="GO:0016020">
    <property type="term" value="C:membrane"/>
    <property type="evidence" value="ECO:0007669"/>
    <property type="project" value="UniProtKB-SubCell"/>
</dbReference>
<dbReference type="PANTHER" id="PTHR13414">
    <property type="entry name" value="HUEL-CATION TRANSPORTER"/>
    <property type="match status" value="1"/>
</dbReference>
<organism evidence="8 9">
    <name type="scientific">Candidatus Lloydbacteria bacterium RIFCSPHIGHO2_01_FULL_49_22</name>
    <dbReference type="NCBI Taxonomy" id="1798658"/>
    <lineage>
        <taxon>Bacteria</taxon>
        <taxon>Candidatus Lloydiibacteriota</taxon>
    </lineage>
</organism>
<evidence type="ECO:0000313" key="9">
    <source>
        <dbReference type="Proteomes" id="UP000177122"/>
    </source>
</evidence>
<proteinExistence type="predicted"/>
<evidence type="ECO:0000256" key="1">
    <source>
        <dbReference type="ARBA" id="ARBA00004141"/>
    </source>
</evidence>
<dbReference type="Gene3D" id="1.20.1510.10">
    <property type="entry name" value="Cation efflux protein transmembrane domain"/>
    <property type="match status" value="1"/>
</dbReference>
<dbReference type="GO" id="GO:0006882">
    <property type="term" value="P:intracellular zinc ion homeostasis"/>
    <property type="evidence" value="ECO:0007669"/>
    <property type="project" value="TreeGrafter"/>
</dbReference>
<gene>
    <name evidence="8" type="ORF">A2845_02270</name>
</gene>
<evidence type="ECO:0000256" key="6">
    <source>
        <dbReference type="SAM" id="Phobius"/>
    </source>
</evidence>
<name>A0A1G2CVI7_9BACT</name>
<comment type="caution">
    <text evidence="8">The sequence shown here is derived from an EMBL/GenBank/DDBJ whole genome shotgun (WGS) entry which is preliminary data.</text>
</comment>
<evidence type="ECO:0000256" key="3">
    <source>
        <dbReference type="ARBA" id="ARBA00022692"/>
    </source>
</evidence>
<dbReference type="EMBL" id="MHLI01000015">
    <property type="protein sequence ID" value="OGZ05277.1"/>
    <property type="molecule type" value="Genomic_DNA"/>
</dbReference>
<feature type="transmembrane region" description="Helical" evidence="6">
    <location>
        <begin position="63"/>
        <end position="86"/>
    </location>
</feature>
<dbReference type="InterPro" id="IPR040177">
    <property type="entry name" value="SLC30A9"/>
</dbReference>
<dbReference type="Proteomes" id="UP000177122">
    <property type="component" value="Unassembled WGS sequence"/>
</dbReference>
<comment type="subcellular location">
    <subcellularLocation>
        <location evidence="1">Membrane</location>
        <topology evidence="1">Multi-pass membrane protein</topology>
    </subcellularLocation>
</comment>
<feature type="domain" description="Cation efflux protein transmembrane" evidence="7">
    <location>
        <begin position="3"/>
        <end position="202"/>
    </location>
</feature>
<dbReference type="AlphaFoldDB" id="A0A1G2CVI7"/>
<keyword evidence="5 6" id="KW-0472">Membrane</keyword>
<dbReference type="InterPro" id="IPR027469">
    <property type="entry name" value="Cation_efflux_TMD_sf"/>
</dbReference>
<dbReference type="InterPro" id="IPR058533">
    <property type="entry name" value="Cation_efflux_TM"/>
</dbReference>
<dbReference type="GO" id="GO:0006829">
    <property type="term" value="P:zinc ion transport"/>
    <property type="evidence" value="ECO:0007669"/>
    <property type="project" value="InterPro"/>
</dbReference>
<reference evidence="8 9" key="1">
    <citation type="journal article" date="2016" name="Nat. Commun.">
        <title>Thousands of microbial genomes shed light on interconnected biogeochemical processes in an aquifer system.</title>
        <authorList>
            <person name="Anantharaman K."/>
            <person name="Brown C.T."/>
            <person name="Hug L.A."/>
            <person name="Sharon I."/>
            <person name="Castelle C.J."/>
            <person name="Probst A.J."/>
            <person name="Thomas B.C."/>
            <person name="Singh A."/>
            <person name="Wilkins M.J."/>
            <person name="Karaoz U."/>
            <person name="Brodie E.L."/>
            <person name="Williams K.H."/>
            <person name="Hubbard S.S."/>
            <person name="Banfield J.F."/>
        </authorList>
    </citation>
    <scope>NUCLEOTIDE SEQUENCE [LARGE SCALE GENOMIC DNA]</scope>
</reference>
<dbReference type="SUPFAM" id="SSF161111">
    <property type="entry name" value="Cation efflux protein transmembrane domain-like"/>
    <property type="match status" value="1"/>
</dbReference>
<keyword evidence="3 6" id="KW-0812">Transmembrane</keyword>
<feature type="transmembrane region" description="Helical" evidence="6">
    <location>
        <begin position="177"/>
        <end position="195"/>
    </location>
</feature>
<dbReference type="NCBIfam" id="TIGR01297">
    <property type="entry name" value="CDF"/>
    <property type="match status" value="1"/>
</dbReference>
<protein>
    <recommendedName>
        <fullName evidence="7">Cation efflux protein transmembrane domain-containing protein</fullName>
    </recommendedName>
</protein>
<feature type="transmembrane region" description="Helical" evidence="6">
    <location>
        <begin position="152"/>
        <end position="171"/>
    </location>
</feature>
<evidence type="ECO:0000256" key="5">
    <source>
        <dbReference type="ARBA" id="ARBA00023136"/>
    </source>
</evidence>
<accession>A0A1G2CVI7</accession>
<dbReference type="PANTHER" id="PTHR13414:SF9">
    <property type="entry name" value="PROTON-COUPLED ZINC ANTIPORTER SLC30A9, MITOCHONDRIAL"/>
    <property type="match status" value="1"/>
</dbReference>
<dbReference type="InterPro" id="IPR002524">
    <property type="entry name" value="Cation_efflux"/>
</dbReference>
<feature type="transmembrane region" description="Helical" evidence="6">
    <location>
        <begin position="98"/>
        <end position="120"/>
    </location>
</feature>